<keyword evidence="1" id="KW-0732">Signal</keyword>
<comment type="caution">
    <text evidence="3">The sequence shown here is derived from an EMBL/GenBank/DDBJ whole genome shotgun (WGS) entry which is preliminary data.</text>
</comment>
<dbReference type="AlphaFoldDB" id="A0A815TX91"/>
<dbReference type="GO" id="GO:0005509">
    <property type="term" value="F:calcium ion binding"/>
    <property type="evidence" value="ECO:0007669"/>
    <property type="project" value="InterPro"/>
</dbReference>
<accession>A0A815TX91</accession>
<name>A0A815TX91_9BILA</name>
<dbReference type="Proteomes" id="UP000663870">
    <property type="component" value="Unassembled WGS sequence"/>
</dbReference>
<dbReference type="GO" id="GO:0005576">
    <property type="term" value="C:extracellular region"/>
    <property type="evidence" value="ECO:0007669"/>
    <property type="project" value="InterPro"/>
</dbReference>
<feature type="signal peptide" evidence="1">
    <location>
        <begin position="1"/>
        <end position="19"/>
    </location>
</feature>
<dbReference type="EMBL" id="CAJNOL010002516">
    <property type="protein sequence ID" value="CAF1508027.1"/>
    <property type="molecule type" value="Genomic_DNA"/>
</dbReference>
<dbReference type="GO" id="GO:0007160">
    <property type="term" value="P:cell-matrix adhesion"/>
    <property type="evidence" value="ECO:0007669"/>
    <property type="project" value="InterPro"/>
</dbReference>
<reference evidence="3" key="1">
    <citation type="submission" date="2021-02" db="EMBL/GenBank/DDBJ databases">
        <authorList>
            <person name="Nowell W R."/>
        </authorList>
    </citation>
    <scope>NUCLEOTIDE SEQUENCE</scope>
</reference>
<dbReference type="PANTHER" id="PTHR10697">
    <property type="entry name" value="MAMMALIAN EPENDYMIN-RELATED PROTEIN 1"/>
    <property type="match status" value="1"/>
</dbReference>
<dbReference type="GO" id="GO:0005764">
    <property type="term" value="C:lysosome"/>
    <property type="evidence" value="ECO:0007669"/>
    <property type="project" value="TreeGrafter"/>
</dbReference>
<dbReference type="Pfam" id="PF00811">
    <property type="entry name" value="Ependymin"/>
    <property type="match status" value="1"/>
</dbReference>
<dbReference type="PANTHER" id="PTHR10697:SF13">
    <property type="entry name" value="RICIN B LECTIN DOMAIN-CONTAINING PROTEIN"/>
    <property type="match status" value="1"/>
</dbReference>
<evidence type="ECO:0000256" key="1">
    <source>
        <dbReference type="SAM" id="SignalP"/>
    </source>
</evidence>
<proteinExistence type="predicted"/>
<protein>
    <submittedName>
        <fullName evidence="3">Uncharacterized protein</fullName>
    </submittedName>
</protein>
<dbReference type="Proteomes" id="UP000663854">
    <property type="component" value="Unassembled WGS sequence"/>
</dbReference>
<dbReference type="InterPro" id="IPR001299">
    <property type="entry name" value="Ependymin"/>
</dbReference>
<keyword evidence="4" id="KW-1185">Reference proteome</keyword>
<evidence type="ECO:0000313" key="4">
    <source>
        <dbReference type="Proteomes" id="UP000663870"/>
    </source>
</evidence>
<dbReference type="EMBL" id="CAJNOH010001526">
    <property type="protein sequence ID" value="CAF1226678.1"/>
    <property type="molecule type" value="Genomic_DNA"/>
</dbReference>
<feature type="chain" id="PRO_5044132144" evidence="1">
    <location>
        <begin position="20"/>
        <end position="180"/>
    </location>
</feature>
<evidence type="ECO:0000313" key="2">
    <source>
        <dbReference type="EMBL" id="CAF1226678.1"/>
    </source>
</evidence>
<sequence>MFYYVVFATVAILTTVLNGKPTTSLKNEPERCCIPTQFNSQLIGMKGVSFSVPDQQKSNIWIIENMNDGQIYAIDEDAKKCYKSTMPIKPIHCIPDTATYVHSFTYGYGDKKIIGDTWRIQNDEAVDYVTVSRDGRCILLTDSTFFQNPALVDAMTTTDFVPQIDDPSIFDIPPECKNAI</sequence>
<evidence type="ECO:0000313" key="3">
    <source>
        <dbReference type="EMBL" id="CAF1508027.1"/>
    </source>
</evidence>
<gene>
    <name evidence="3" type="ORF">JXQ802_LOCUS40823</name>
    <name evidence="2" type="ORF">PYM288_LOCUS26165</name>
</gene>
<organism evidence="3 4">
    <name type="scientific">Rotaria sordida</name>
    <dbReference type="NCBI Taxonomy" id="392033"/>
    <lineage>
        <taxon>Eukaryota</taxon>
        <taxon>Metazoa</taxon>
        <taxon>Spiralia</taxon>
        <taxon>Gnathifera</taxon>
        <taxon>Rotifera</taxon>
        <taxon>Eurotatoria</taxon>
        <taxon>Bdelloidea</taxon>
        <taxon>Philodinida</taxon>
        <taxon>Philodinidae</taxon>
        <taxon>Rotaria</taxon>
    </lineage>
</organism>